<dbReference type="PANTHER" id="PTHR31566">
    <property type="entry name" value="CYTOCHROME C BIOGENESIS PROTEIN CCS1, CHLOROPLASTIC"/>
    <property type="match status" value="1"/>
</dbReference>
<organism evidence="8 9">
    <name type="scientific">Thiomicrospira cyclica (strain DSM 14477 / JCM 11371 / ALM1)</name>
    <name type="common">Thioalkalimicrobium cyclicum</name>
    <dbReference type="NCBI Taxonomy" id="717773"/>
    <lineage>
        <taxon>Bacteria</taxon>
        <taxon>Pseudomonadati</taxon>
        <taxon>Pseudomonadota</taxon>
        <taxon>Gammaproteobacteria</taxon>
        <taxon>Thiotrichales</taxon>
        <taxon>Piscirickettsiaceae</taxon>
        <taxon>Thiomicrospira</taxon>
    </lineage>
</organism>
<feature type="transmembrane region" description="Helical" evidence="6">
    <location>
        <begin position="608"/>
        <end position="626"/>
    </location>
</feature>
<dbReference type="AlphaFoldDB" id="F6DBL0"/>
<evidence type="ECO:0000313" key="9">
    <source>
        <dbReference type="Proteomes" id="UP000009232"/>
    </source>
</evidence>
<dbReference type="RefSeq" id="WP_013836181.1">
    <property type="nucleotide sequence ID" value="NC_015581.1"/>
</dbReference>
<gene>
    <name evidence="8" type="ordered locus">Thicy_1655</name>
</gene>
<accession>F6DBL0</accession>
<evidence type="ECO:0000256" key="3">
    <source>
        <dbReference type="ARBA" id="ARBA00022748"/>
    </source>
</evidence>
<evidence type="ECO:0000256" key="6">
    <source>
        <dbReference type="SAM" id="Phobius"/>
    </source>
</evidence>
<evidence type="ECO:0000313" key="8">
    <source>
        <dbReference type="EMBL" id="AEG32412.1"/>
    </source>
</evidence>
<keyword evidence="4 6" id="KW-1133">Transmembrane helix</keyword>
<dbReference type="KEGG" id="tcy:Thicy_1655"/>
<dbReference type="EMBL" id="CP002776">
    <property type="protein sequence ID" value="AEG32412.1"/>
    <property type="molecule type" value="Genomic_DNA"/>
</dbReference>
<feature type="transmembrane region" description="Helical" evidence="6">
    <location>
        <begin position="79"/>
        <end position="101"/>
    </location>
</feature>
<dbReference type="InterPro" id="IPR007816">
    <property type="entry name" value="ResB-like_domain"/>
</dbReference>
<evidence type="ECO:0000256" key="5">
    <source>
        <dbReference type="ARBA" id="ARBA00023136"/>
    </source>
</evidence>
<keyword evidence="5 6" id="KW-0472">Membrane</keyword>
<dbReference type="OrthoDB" id="9770923at2"/>
<dbReference type="Proteomes" id="UP000009232">
    <property type="component" value="Chromosome"/>
</dbReference>
<keyword evidence="9" id="KW-1185">Reference proteome</keyword>
<evidence type="ECO:0000256" key="2">
    <source>
        <dbReference type="ARBA" id="ARBA00022692"/>
    </source>
</evidence>
<evidence type="ECO:0000256" key="4">
    <source>
        <dbReference type="ARBA" id="ARBA00022989"/>
    </source>
</evidence>
<feature type="domain" description="ResB-like" evidence="7">
    <location>
        <begin position="30"/>
        <end position="662"/>
    </location>
</feature>
<keyword evidence="3" id="KW-0201">Cytochrome c-type biogenesis</keyword>
<dbReference type="PANTHER" id="PTHR31566:SF0">
    <property type="entry name" value="CYTOCHROME C BIOGENESIS PROTEIN CCS1, CHLOROPLASTIC"/>
    <property type="match status" value="1"/>
</dbReference>
<dbReference type="InterPro" id="IPR023494">
    <property type="entry name" value="Cyt_c_bgen_Ccs1/CcsB/ResB"/>
</dbReference>
<evidence type="ECO:0000259" key="7">
    <source>
        <dbReference type="Pfam" id="PF05140"/>
    </source>
</evidence>
<dbReference type="STRING" id="717773.Thicy_1655"/>
<dbReference type="GO" id="GO:0016020">
    <property type="term" value="C:membrane"/>
    <property type="evidence" value="ECO:0007669"/>
    <property type="project" value="UniProtKB-SubCell"/>
</dbReference>
<protein>
    <submittedName>
        <fullName evidence="8">ResB family protein</fullName>
    </submittedName>
</protein>
<dbReference type="Pfam" id="PF05140">
    <property type="entry name" value="ResB"/>
    <property type="match status" value="1"/>
</dbReference>
<feature type="transmembrane region" description="Helical" evidence="6">
    <location>
        <begin position="21"/>
        <end position="46"/>
    </location>
</feature>
<proteinExistence type="predicted"/>
<dbReference type="GO" id="GO:0017004">
    <property type="term" value="P:cytochrome complex assembly"/>
    <property type="evidence" value="ECO:0007669"/>
    <property type="project" value="UniProtKB-KW"/>
</dbReference>
<feature type="transmembrane region" description="Helical" evidence="6">
    <location>
        <begin position="178"/>
        <end position="196"/>
    </location>
</feature>
<comment type="subcellular location">
    <subcellularLocation>
        <location evidence="1">Membrane</location>
        <topology evidence="1">Multi-pass membrane protein</topology>
    </subcellularLocation>
</comment>
<keyword evidence="2 6" id="KW-0812">Transmembrane</keyword>
<evidence type="ECO:0000256" key="1">
    <source>
        <dbReference type="ARBA" id="ARBA00004141"/>
    </source>
</evidence>
<name>F6DBL0_THICA</name>
<sequence>MSNVNATAQPKSNQKLVKKPGLWVEFLGSMNLAITLLVMLAIASVIGTVLQQDQVVQDYILKFGPFWYEVYLSLNLYEVYLAGWFMLVLLFLLVSTSVCVTRNTPVFVKEMKQYSEKLSLTALKHQPNNTTYTAAYSIAEQQSFAEAMLKAEGYKTRINQRSDGSVTVAGLKGHWNRVGYFFSHVSIIIIVIGALMDSNAYLRFNEIFGDLEAETRSVPLDEVKTNAWLTPVNFSYRGNVNIREGRSADVLFLPHRQGYLVQQLPFRIEVEAFRVDYYDNGMPKSYESDIVLYSQDHEEPIRETIAVNYPLYYKNFAIYQASYGDGGSLVNFNIHALNAPIPSKTVLESAINRQEYINTPEGRFRIEFDDFQLYNIVPRDEEEAAITGRKMKNNGPTVLYRVRNEQGIAMEYEHYMIPNEQEGRWFYMTGVRSDVRDDFRYLFVPADDKRSMERFFNMLALINNPNNAAVIWREAFPKPLEMDERDYSMHIQLMQQLTQLYRRGGFDGISRFIEENVPFDDQEAVASFYFGQLANALQSLYIHLLEQEGVTMNANQDISDAHQVWFEDALTAVGALHRFGPPVFLQLTDFTLIQSSGLQITKSPGKNVVYIGSFLLIIGIFFMFYVRQRRFWVHIRPHEGHTEVTLASKDNRKLPETDAEFEAMVNKFKA</sequence>
<dbReference type="eggNOG" id="COG1333">
    <property type="taxonomic scope" value="Bacteria"/>
</dbReference>
<reference evidence="8 9" key="1">
    <citation type="submission" date="2011-05" db="EMBL/GenBank/DDBJ databases">
        <title>Complete sequence of Thioalkalimicrobium cyclicum ALM1.</title>
        <authorList>
            <consortium name="US DOE Joint Genome Institute"/>
            <person name="Lucas S."/>
            <person name="Han J."/>
            <person name="Lapidus A."/>
            <person name="Cheng J.-F."/>
            <person name="Goodwin L."/>
            <person name="Pitluck S."/>
            <person name="Peters L."/>
            <person name="Mikhailova N."/>
            <person name="Davenport K."/>
            <person name="Han C."/>
            <person name="Tapia R."/>
            <person name="Land M."/>
            <person name="Hauser L."/>
            <person name="Kyrpides N."/>
            <person name="Ivanova N."/>
            <person name="Pagani I."/>
            <person name="Kappler U."/>
            <person name="Woyke T."/>
        </authorList>
    </citation>
    <scope>NUCLEOTIDE SEQUENCE [LARGE SCALE GENOMIC DNA]</scope>
    <source>
        <strain evidence="9">DSM 14477 / JCM 11371 / ALM1</strain>
    </source>
</reference>
<dbReference type="HOGENOM" id="CLU_025116_0_0_6"/>